<protein>
    <submittedName>
        <fullName evidence="2">Uncharacterized protein</fullName>
    </submittedName>
</protein>
<reference evidence="2" key="2">
    <citation type="submission" date="2020-11" db="EMBL/GenBank/DDBJ databases">
        <authorList>
            <person name="McCartney M.A."/>
            <person name="Auch B."/>
            <person name="Kono T."/>
            <person name="Mallez S."/>
            <person name="Becker A."/>
            <person name="Gohl D.M."/>
            <person name="Silverstein K.A.T."/>
            <person name="Koren S."/>
            <person name="Bechman K.B."/>
            <person name="Herman A."/>
            <person name="Abrahante J.E."/>
            <person name="Garbe J."/>
        </authorList>
    </citation>
    <scope>NUCLEOTIDE SEQUENCE</scope>
    <source>
        <strain evidence="2">Duluth1</strain>
        <tissue evidence="2">Whole animal</tissue>
    </source>
</reference>
<gene>
    <name evidence="2" type="ORF">DPMN_094098</name>
</gene>
<dbReference type="Proteomes" id="UP000828390">
    <property type="component" value="Unassembled WGS sequence"/>
</dbReference>
<feature type="region of interest" description="Disordered" evidence="1">
    <location>
        <begin position="125"/>
        <end position="184"/>
    </location>
</feature>
<evidence type="ECO:0000313" key="3">
    <source>
        <dbReference type="Proteomes" id="UP000828390"/>
    </source>
</evidence>
<evidence type="ECO:0000313" key="2">
    <source>
        <dbReference type="EMBL" id="KAH3851616.1"/>
    </source>
</evidence>
<keyword evidence="3" id="KW-1185">Reference proteome</keyword>
<proteinExistence type="predicted"/>
<name>A0A9D4L4U9_DREPO</name>
<comment type="caution">
    <text evidence="2">The sequence shown here is derived from an EMBL/GenBank/DDBJ whole genome shotgun (WGS) entry which is preliminary data.</text>
</comment>
<sequence length="215" mass="24113">MDQLAESDKKEERLREEKELQFLRKHVQEREARIRDLEKDISQTVTGTNFANQSVVHKMKSRLAANLTGSVIPSSPGARQGKTTVSAPAWETGMPLLDINSLRQMAGLRKKAKKELSKIGLVLTDSSHTDSSSDSDSASEKRRDTDSESVGSSLHDRVKMAKTNKKHKTKSGITSKSSDSVRNKQRYPHAHLRFDFVSKNISFDKIEFNLFIAGE</sequence>
<feature type="compositionally biased region" description="Low complexity" evidence="1">
    <location>
        <begin position="125"/>
        <end position="136"/>
    </location>
</feature>
<accession>A0A9D4L4U9</accession>
<reference evidence="2" key="1">
    <citation type="journal article" date="2019" name="bioRxiv">
        <title>The Genome of the Zebra Mussel, Dreissena polymorpha: A Resource for Invasive Species Research.</title>
        <authorList>
            <person name="McCartney M.A."/>
            <person name="Auch B."/>
            <person name="Kono T."/>
            <person name="Mallez S."/>
            <person name="Zhang Y."/>
            <person name="Obille A."/>
            <person name="Becker A."/>
            <person name="Abrahante J.E."/>
            <person name="Garbe J."/>
            <person name="Badalamenti J.P."/>
            <person name="Herman A."/>
            <person name="Mangelson H."/>
            <person name="Liachko I."/>
            <person name="Sullivan S."/>
            <person name="Sone E.D."/>
            <person name="Koren S."/>
            <person name="Silverstein K.A.T."/>
            <person name="Beckman K.B."/>
            <person name="Gohl D.M."/>
        </authorList>
    </citation>
    <scope>NUCLEOTIDE SEQUENCE</scope>
    <source>
        <strain evidence="2">Duluth1</strain>
        <tissue evidence="2">Whole animal</tissue>
    </source>
</reference>
<evidence type="ECO:0000256" key="1">
    <source>
        <dbReference type="SAM" id="MobiDB-lite"/>
    </source>
</evidence>
<feature type="compositionally biased region" description="Polar residues" evidence="1">
    <location>
        <begin position="171"/>
        <end position="180"/>
    </location>
</feature>
<dbReference type="EMBL" id="JAIWYP010000003">
    <property type="protein sequence ID" value="KAH3851616.1"/>
    <property type="molecule type" value="Genomic_DNA"/>
</dbReference>
<dbReference type="AlphaFoldDB" id="A0A9D4L4U9"/>
<feature type="compositionally biased region" description="Basic residues" evidence="1">
    <location>
        <begin position="160"/>
        <end position="170"/>
    </location>
</feature>
<organism evidence="2 3">
    <name type="scientific">Dreissena polymorpha</name>
    <name type="common">Zebra mussel</name>
    <name type="synonym">Mytilus polymorpha</name>
    <dbReference type="NCBI Taxonomy" id="45954"/>
    <lineage>
        <taxon>Eukaryota</taxon>
        <taxon>Metazoa</taxon>
        <taxon>Spiralia</taxon>
        <taxon>Lophotrochozoa</taxon>
        <taxon>Mollusca</taxon>
        <taxon>Bivalvia</taxon>
        <taxon>Autobranchia</taxon>
        <taxon>Heteroconchia</taxon>
        <taxon>Euheterodonta</taxon>
        <taxon>Imparidentia</taxon>
        <taxon>Neoheterodontei</taxon>
        <taxon>Myida</taxon>
        <taxon>Dreissenoidea</taxon>
        <taxon>Dreissenidae</taxon>
        <taxon>Dreissena</taxon>
    </lineage>
</organism>